<dbReference type="InterPro" id="IPR036871">
    <property type="entry name" value="PX_dom_sf"/>
</dbReference>
<evidence type="ECO:0000256" key="2">
    <source>
        <dbReference type="ARBA" id="ARBA00004177"/>
    </source>
</evidence>
<dbReference type="SUPFAM" id="SSF64268">
    <property type="entry name" value="PX domain"/>
    <property type="match status" value="1"/>
</dbReference>
<dbReference type="GO" id="GO:0005774">
    <property type="term" value="C:vacuolar membrane"/>
    <property type="evidence" value="ECO:0007669"/>
    <property type="project" value="UniProtKB-SubCell"/>
</dbReference>
<dbReference type="AlphaFoldDB" id="A0A166TWT7"/>
<proteinExistence type="inferred from homology"/>
<keyword evidence="6" id="KW-0472">Membrane</keyword>
<dbReference type="GO" id="GO:0010008">
    <property type="term" value="C:endosome membrane"/>
    <property type="evidence" value="ECO:0007669"/>
    <property type="project" value="UniProtKB-SubCell"/>
</dbReference>
<evidence type="ECO:0000313" key="12">
    <source>
        <dbReference type="Proteomes" id="UP000076532"/>
    </source>
</evidence>
<accession>A0A166TWT7</accession>
<comment type="function">
    <text evidence="7">Recruits the lipid transfer protein VPS13 to endosomal and vacuolar membranes.</text>
</comment>
<evidence type="ECO:0000256" key="3">
    <source>
        <dbReference type="ARBA" id="ARBA00007426"/>
    </source>
</evidence>
<feature type="domain" description="PX" evidence="10">
    <location>
        <begin position="85"/>
        <end position="196"/>
    </location>
</feature>
<evidence type="ECO:0000256" key="7">
    <source>
        <dbReference type="ARBA" id="ARBA00033728"/>
    </source>
</evidence>
<protein>
    <recommendedName>
        <fullName evidence="8">Endosomal/vacuolar adapter protein YPT35</fullName>
    </recommendedName>
    <alternativeName>
        <fullName evidence="9">PX domain-containing protein YPT35</fullName>
    </alternativeName>
</protein>
<dbReference type="OrthoDB" id="10254720at2759"/>
<name>A0A166TWT7_9AGAM</name>
<dbReference type="Gene3D" id="3.30.1520.10">
    <property type="entry name" value="Phox-like domain"/>
    <property type="match status" value="1"/>
</dbReference>
<dbReference type="GO" id="GO:0032266">
    <property type="term" value="F:phosphatidylinositol-3-phosphate binding"/>
    <property type="evidence" value="ECO:0007669"/>
    <property type="project" value="InterPro"/>
</dbReference>
<evidence type="ECO:0000259" key="10">
    <source>
        <dbReference type="PROSITE" id="PS50195"/>
    </source>
</evidence>
<dbReference type="Pfam" id="PF00787">
    <property type="entry name" value="PX"/>
    <property type="match status" value="1"/>
</dbReference>
<dbReference type="EMBL" id="KV417491">
    <property type="protein sequence ID" value="KZP31070.1"/>
    <property type="molecule type" value="Genomic_DNA"/>
</dbReference>
<evidence type="ECO:0000256" key="6">
    <source>
        <dbReference type="ARBA" id="ARBA00023136"/>
    </source>
</evidence>
<dbReference type="Proteomes" id="UP000076532">
    <property type="component" value="Unassembled WGS sequence"/>
</dbReference>
<organism evidence="11 12">
    <name type="scientific">Athelia psychrophila</name>
    <dbReference type="NCBI Taxonomy" id="1759441"/>
    <lineage>
        <taxon>Eukaryota</taxon>
        <taxon>Fungi</taxon>
        <taxon>Dikarya</taxon>
        <taxon>Basidiomycota</taxon>
        <taxon>Agaricomycotina</taxon>
        <taxon>Agaricomycetes</taxon>
        <taxon>Agaricomycetidae</taxon>
        <taxon>Atheliales</taxon>
        <taxon>Atheliaceae</taxon>
        <taxon>Athelia</taxon>
    </lineage>
</organism>
<gene>
    <name evidence="11" type="ORF">FIBSPDRAFT_945553</name>
</gene>
<evidence type="ECO:0000256" key="5">
    <source>
        <dbReference type="ARBA" id="ARBA00022753"/>
    </source>
</evidence>
<dbReference type="CDD" id="cd07280">
    <property type="entry name" value="PX_YPT35"/>
    <property type="match status" value="1"/>
</dbReference>
<keyword evidence="12" id="KW-1185">Reference proteome</keyword>
<evidence type="ECO:0000256" key="4">
    <source>
        <dbReference type="ARBA" id="ARBA00022554"/>
    </source>
</evidence>
<dbReference type="PANTHER" id="PTHR10555">
    <property type="entry name" value="SORTING NEXIN"/>
    <property type="match status" value="1"/>
</dbReference>
<dbReference type="InterPro" id="IPR037917">
    <property type="entry name" value="Ypt35_PX"/>
</dbReference>
<evidence type="ECO:0000256" key="1">
    <source>
        <dbReference type="ARBA" id="ARBA00004148"/>
    </source>
</evidence>
<evidence type="ECO:0000313" key="11">
    <source>
        <dbReference type="EMBL" id="KZP31070.1"/>
    </source>
</evidence>
<dbReference type="STRING" id="436010.A0A166TWT7"/>
<dbReference type="InterPro" id="IPR001683">
    <property type="entry name" value="PX_dom"/>
</dbReference>
<comment type="subcellular location">
    <subcellularLocation>
        <location evidence="2">Endosome</location>
    </subcellularLocation>
    <subcellularLocation>
        <location evidence="1">Vacuole membrane</location>
        <topology evidence="1">Peripheral membrane protein</topology>
    </subcellularLocation>
</comment>
<keyword evidence="4" id="KW-0926">Vacuole</keyword>
<comment type="similarity">
    <text evidence="3">Belongs to the YPT35 family.</text>
</comment>
<evidence type="ECO:0000256" key="8">
    <source>
        <dbReference type="ARBA" id="ARBA00033774"/>
    </source>
</evidence>
<sequence length="196" mass="21994">MTSTSTSPPVPILAHPFANSKSLLVVIPDDKIDVEEEARLYDELCVAQDDEVTPTLRRSSSPAPLSIFSKDIWLGDNSGESLAFARDVRISGWTSVGDKLGGAYIVYDCVIKTKEGTTIHAHKRYSAFDDLRSSLESYLPHHQRASIPPLPPKSPLARFRPPFLEERRRRLQYWLASVLLHPEIGGCKPVRLWVMD</sequence>
<reference evidence="11 12" key="1">
    <citation type="journal article" date="2016" name="Mol. Biol. Evol.">
        <title>Comparative Genomics of Early-Diverging Mushroom-Forming Fungi Provides Insights into the Origins of Lignocellulose Decay Capabilities.</title>
        <authorList>
            <person name="Nagy L.G."/>
            <person name="Riley R."/>
            <person name="Tritt A."/>
            <person name="Adam C."/>
            <person name="Daum C."/>
            <person name="Floudas D."/>
            <person name="Sun H."/>
            <person name="Yadav J.S."/>
            <person name="Pangilinan J."/>
            <person name="Larsson K.H."/>
            <person name="Matsuura K."/>
            <person name="Barry K."/>
            <person name="Labutti K."/>
            <person name="Kuo R."/>
            <person name="Ohm R.A."/>
            <person name="Bhattacharya S.S."/>
            <person name="Shirouzu T."/>
            <person name="Yoshinaga Y."/>
            <person name="Martin F.M."/>
            <person name="Grigoriev I.V."/>
            <person name="Hibbett D.S."/>
        </authorList>
    </citation>
    <scope>NUCLEOTIDE SEQUENCE [LARGE SCALE GENOMIC DNA]</scope>
    <source>
        <strain evidence="11 12">CBS 109695</strain>
    </source>
</reference>
<dbReference type="PANTHER" id="PTHR10555:SF170">
    <property type="entry name" value="FI18122P1"/>
    <property type="match status" value="1"/>
</dbReference>
<dbReference type="SMART" id="SM00312">
    <property type="entry name" value="PX"/>
    <property type="match status" value="1"/>
</dbReference>
<keyword evidence="5" id="KW-0967">Endosome</keyword>
<evidence type="ECO:0000256" key="9">
    <source>
        <dbReference type="ARBA" id="ARBA00033785"/>
    </source>
</evidence>
<dbReference type="PROSITE" id="PS50195">
    <property type="entry name" value="PX"/>
    <property type="match status" value="1"/>
</dbReference>